<dbReference type="Proteomes" id="UP001150217">
    <property type="component" value="Unassembled WGS sequence"/>
</dbReference>
<dbReference type="EMBL" id="JANVFT010000155">
    <property type="protein sequence ID" value="KAJ4463694.1"/>
    <property type="molecule type" value="Genomic_DNA"/>
</dbReference>
<feature type="signal peptide" evidence="1">
    <location>
        <begin position="1"/>
        <end position="21"/>
    </location>
</feature>
<evidence type="ECO:0000313" key="3">
    <source>
        <dbReference type="Proteomes" id="UP001150217"/>
    </source>
</evidence>
<gene>
    <name evidence="2" type="ORF">C8R41DRAFT_144263</name>
</gene>
<sequence>MYSTTFALLAFSIVLIPPAYCQECFENCAPSTTNASTFIIIFVVIAVGESHRQFLTFASSSFSLLNPRMHPVVFALSSIVALVRYRRINQFQHDLVQHATFEASTIPTPYAIPESMHHAHHHHAHHHAHIGMNMQNTTGMMGGGGGAMAGY</sequence>
<feature type="chain" id="PRO_5047362381" evidence="1">
    <location>
        <begin position="22"/>
        <end position="151"/>
    </location>
</feature>
<keyword evidence="3" id="KW-1185">Reference proteome</keyword>
<protein>
    <submittedName>
        <fullName evidence="2">Uncharacterized protein</fullName>
    </submittedName>
</protein>
<proteinExistence type="predicted"/>
<comment type="caution">
    <text evidence="2">The sequence shown here is derived from an EMBL/GenBank/DDBJ whole genome shotgun (WGS) entry which is preliminary data.</text>
</comment>
<evidence type="ECO:0000313" key="2">
    <source>
        <dbReference type="EMBL" id="KAJ4463694.1"/>
    </source>
</evidence>
<organism evidence="2 3">
    <name type="scientific">Lentinula lateritia</name>
    <dbReference type="NCBI Taxonomy" id="40482"/>
    <lineage>
        <taxon>Eukaryota</taxon>
        <taxon>Fungi</taxon>
        <taxon>Dikarya</taxon>
        <taxon>Basidiomycota</taxon>
        <taxon>Agaricomycotina</taxon>
        <taxon>Agaricomycetes</taxon>
        <taxon>Agaricomycetidae</taxon>
        <taxon>Agaricales</taxon>
        <taxon>Marasmiineae</taxon>
        <taxon>Omphalotaceae</taxon>
        <taxon>Lentinula</taxon>
    </lineage>
</organism>
<name>A0ABQ8UXY6_9AGAR</name>
<keyword evidence="1" id="KW-0732">Signal</keyword>
<evidence type="ECO:0000256" key="1">
    <source>
        <dbReference type="SAM" id="SignalP"/>
    </source>
</evidence>
<accession>A0ABQ8UXY6</accession>
<reference evidence="2" key="1">
    <citation type="submission" date="2022-08" db="EMBL/GenBank/DDBJ databases">
        <title>A Global Phylogenomic Analysis of the Shiitake Genus Lentinula.</title>
        <authorList>
            <consortium name="DOE Joint Genome Institute"/>
            <person name="Sierra-Patev S."/>
            <person name="Min B."/>
            <person name="Naranjo-Ortiz M."/>
            <person name="Looney B."/>
            <person name="Konkel Z."/>
            <person name="Slot J.C."/>
            <person name="Sakamoto Y."/>
            <person name="Steenwyk J.L."/>
            <person name="Rokas A."/>
            <person name="Carro J."/>
            <person name="Camarero S."/>
            <person name="Ferreira P."/>
            <person name="Molpeceres G."/>
            <person name="Ruiz-Duenas F.J."/>
            <person name="Serrano A."/>
            <person name="Henrissat B."/>
            <person name="Drula E."/>
            <person name="Hughes K.W."/>
            <person name="Mata J.L."/>
            <person name="Ishikawa N.K."/>
            <person name="Vargas-Isla R."/>
            <person name="Ushijima S."/>
            <person name="Smith C.A."/>
            <person name="Ahrendt S."/>
            <person name="Andreopoulos W."/>
            <person name="He G."/>
            <person name="Labutti K."/>
            <person name="Lipzen A."/>
            <person name="Ng V."/>
            <person name="Riley R."/>
            <person name="Sandor L."/>
            <person name="Barry K."/>
            <person name="Martinez A.T."/>
            <person name="Xiao Y."/>
            <person name="Gibbons J.G."/>
            <person name="Terashima K."/>
            <person name="Grigoriev I.V."/>
            <person name="Hibbett D.S."/>
        </authorList>
    </citation>
    <scope>NUCLEOTIDE SEQUENCE</scope>
    <source>
        <strain evidence="2">RHP3577 ss4</strain>
    </source>
</reference>